<gene>
    <name evidence="8" type="primary">NTG1</name>
    <name evidence="10" type="ORF">CANARDRAFT_202802</name>
</gene>
<dbReference type="EMBL" id="KV453862">
    <property type="protein sequence ID" value="ODV83580.1"/>
    <property type="molecule type" value="Genomic_DNA"/>
</dbReference>
<dbReference type="PANTHER" id="PTHR43286">
    <property type="entry name" value="ENDONUCLEASE III-LIKE PROTEIN 1"/>
    <property type="match status" value="1"/>
</dbReference>
<dbReference type="GO" id="GO:0005739">
    <property type="term" value="C:mitochondrion"/>
    <property type="evidence" value="ECO:0007669"/>
    <property type="project" value="UniProtKB-SubCell"/>
</dbReference>
<keyword evidence="8" id="KW-0539">Nucleus</keyword>
<dbReference type="GO" id="GO:0000703">
    <property type="term" value="F:oxidized pyrimidine nucleobase lesion DNA N-glycosylase activity"/>
    <property type="evidence" value="ECO:0007669"/>
    <property type="project" value="UniProtKB-UniRule"/>
</dbReference>
<dbReference type="Gene3D" id="3.60.10.10">
    <property type="entry name" value="Endonuclease/exonuclease/phosphatase"/>
    <property type="match status" value="1"/>
</dbReference>
<dbReference type="InterPro" id="IPR011257">
    <property type="entry name" value="DNA_glycosylase"/>
</dbReference>
<dbReference type="InterPro" id="IPR005135">
    <property type="entry name" value="Endo/exonuclease/phosphatase"/>
</dbReference>
<keyword evidence="4 8" id="KW-0234">DNA repair</keyword>
<evidence type="ECO:0000313" key="10">
    <source>
        <dbReference type="EMBL" id="ODV83580.1"/>
    </source>
</evidence>
<dbReference type="OrthoDB" id="428734at2759"/>
<dbReference type="InterPro" id="IPR004036">
    <property type="entry name" value="Endonuclease-III-like_CS2"/>
</dbReference>
<dbReference type="AlphaFoldDB" id="A0A1E4SVP7"/>
<evidence type="ECO:0000256" key="3">
    <source>
        <dbReference type="ARBA" id="ARBA00022801"/>
    </source>
</evidence>
<comment type="similarity">
    <text evidence="1 8">Belongs to the Nth/MutY family.</text>
</comment>
<evidence type="ECO:0000256" key="1">
    <source>
        <dbReference type="ARBA" id="ARBA00008343"/>
    </source>
</evidence>
<comment type="catalytic activity">
    <reaction evidence="7 8">
        <text>2'-deoxyribonucleotide-(2'-deoxyribose 5'-phosphate)-2'-deoxyribonucleotide-DNA = a 3'-end 2'-deoxyribonucleotide-(2,3-dehydro-2,3-deoxyribose 5'-phosphate)-DNA + a 5'-end 5'-phospho-2'-deoxyribonucleoside-DNA + H(+)</text>
        <dbReference type="Rhea" id="RHEA:66592"/>
        <dbReference type="Rhea" id="RHEA-COMP:13180"/>
        <dbReference type="Rhea" id="RHEA-COMP:16897"/>
        <dbReference type="Rhea" id="RHEA-COMP:17067"/>
        <dbReference type="ChEBI" id="CHEBI:15378"/>
        <dbReference type="ChEBI" id="CHEBI:136412"/>
        <dbReference type="ChEBI" id="CHEBI:157695"/>
        <dbReference type="ChEBI" id="CHEBI:167181"/>
        <dbReference type="EC" id="4.2.99.18"/>
    </reaction>
</comment>
<evidence type="ECO:0000256" key="7">
    <source>
        <dbReference type="ARBA" id="ARBA00044632"/>
    </source>
</evidence>
<dbReference type="SMART" id="SM00478">
    <property type="entry name" value="ENDO3c"/>
    <property type="match status" value="1"/>
</dbReference>
<dbReference type="GO" id="GO:0140078">
    <property type="term" value="F:class I DNA-(apurinic or apyrimidinic site) endonuclease activity"/>
    <property type="evidence" value="ECO:0007669"/>
    <property type="project" value="UniProtKB-EC"/>
</dbReference>
<dbReference type="InterPro" id="IPR030841">
    <property type="entry name" value="NTH1"/>
</dbReference>
<dbReference type="GO" id="GO:0003677">
    <property type="term" value="F:DNA binding"/>
    <property type="evidence" value="ECO:0007669"/>
    <property type="project" value="UniProtKB-UniRule"/>
</dbReference>
<dbReference type="GO" id="GO:0006289">
    <property type="term" value="P:nucleotide-excision repair"/>
    <property type="evidence" value="ECO:0007669"/>
    <property type="project" value="TreeGrafter"/>
</dbReference>
<dbReference type="Gene3D" id="1.10.340.30">
    <property type="entry name" value="Hypothetical protein, domain 2"/>
    <property type="match status" value="1"/>
</dbReference>
<dbReference type="STRING" id="983967.A0A1E4SVP7"/>
<evidence type="ECO:0000256" key="4">
    <source>
        <dbReference type="ARBA" id="ARBA00023204"/>
    </source>
</evidence>
<dbReference type="Pfam" id="PF03372">
    <property type="entry name" value="Exo_endo_phos"/>
    <property type="match status" value="1"/>
</dbReference>
<dbReference type="SUPFAM" id="SSF56219">
    <property type="entry name" value="DNase I-like"/>
    <property type="match status" value="1"/>
</dbReference>
<comment type="function">
    <text evidence="8">Bifunctional DNA N-glycosylase with associated apurinic/apyrimidinic (AP) lyase function that catalyzes the first step in base excision repair (BER), the primary repair pathway for the repair of oxidative DNA damage. The DNA N-glycosylase activity releases the damaged DNA base from DNA by cleaving the N-glycosidic bond, leaving an AP site. The AP lyase activity cleaves the phosphodiester bond 3' to the AP site by a beta-elimination. Primarily recognizes and repairs oxidative base damage of pyrimidines.</text>
</comment>
<keyword evidence="3 8" id="KW-0378">Hydrolase</keyword>
<dbReference type="PROSITE" id="PS01155">
    <property type="entry name" value="ENDONUCLEASE_III_2"/>
    <property type="match status" value="1"/>
</dbReference>
<dbReference type="Pfam" id="PF00730">
    <property type="entry name" value="HhH-GPD"/>
    <property type="match status" value="1"/>
</dbReference>
<dbReference type="InterPro" id="IPR036691">
    <property type="entry name" value="Endo/exonu/phosph_ase_sf"/>
</dbReference>
<dbReference type="Proteomes" id="UP000094801">
    <property type="component" value="Unassembled WGS sequence"/>
</dbReference>
<keyword evidence="2 8" id="KW-0227">DNA damage</keyword>
<dbReference type="SUPFAM" id="SSF48150">
    <property type="entry name" value="DNA-glycosylase"/>
    <property type="match status" value="1"/>
</dbReference>
<protein>
    <recommendedName>
        <fullName evidence="8">Endonuclease III homolog</fullName>
        <ecNumber evidence="8">3.2.2.-</ecNumber>
        <ecNumber evidence="8">4.2.99.18</ecNumber>
    </recommendedName>
    <alternativeName>
        <fullName evidence="8">Bifunctional DNA N-glycosylase/DNA-(apurinic or apyrimidinic site) lyase</fullName>
        <shortName evidence="8">DNA glycosylase/AP lyase</shortName>
    </alternativeName>
</protein>
<dbReference type="HAMAP" id="MF_03183">
    <property type="entry name" value="Endonuclease_III_Nth"/>
    <property type="match status" value="1"/>
</dbReference>
<reference evidence="11" key="1">
    <citation type="submission" date="2016-04" db="EMBL/GenBank/DDBJ databases">
        <title>Comparative genomics of biotechnologically important yeasts.</title>
        <authorList>
            <consortium name="DOE Joint Genome Institute"/>
            <person name="Riley R."/>
            <person name="Haridas S."/>
            <person name="Wolfe K.H."/>
            <person name="Lopes M.R."/>
            <person name="Hittinger C.T."/>
            <person name="Goker M."/>
            <person name="Salamov A."/>
            <person name="Wisecaver J."/>
            <person name="Long T.M."/>
            <person name="Aerts A.L."/>
            <person name="Barry K."/>
            <person name="Choi C."/>
            <person name="Clum A."/>
            <person name="Coughlan A.Y."/>
            <person name="Deshpande S."/>
            <person name="Douglass A.P."/>
            <person name="Hanson S.J."/>
            <person name="Klenk H.-P."/>
            <person name="Labutti K."/>
            <person name="Lapidus A."/>
            <person name="Lindquist E."/>
            <person name="Lipzen A."/>
            <person name="Meier-Kolthoff J.P."/>
            <person name="Ohm R.A."/>
            <person name="Otillar R.P."/>
            <person name="Pangilinan J."/>
            <person name="Peng Y."/>
            <person name="Rokas A."/>
            <person name="Rosa C.A."/>
            <person name="Scheuner C."/>
            <person name="Sibirny A.A."/>
            <person name="Slot J.C."/>
            <person name="Stielow J.B."/>
            <person name="Sun H."/>
            <person name="Kurtzman C.P."/>
            <person name="Blackwell M."/>
            <person name="Grigoriev I.V."/>
            <person name="Jeffries T.W."/>
        </authorList>
    </citation>
    <scope>NUCLEOTIDE SEQUENCE [LARGE SCALE GENOMIC DNA]</scope>
    <source>
        <strain evidence="11">NRRL YB-2248</strain>
    </source>
</reference>
<dbReference type="EC" id="3.2.2.-" evidence="8"/>
<accession>A0A1E4SVP7</accession>
<evidence type="ECO:0000256" key="5">
    <source>
        <dbReference type="ARBA" id="ARBA00023239"/>
    </source>
</evidence>
<evidence type="ECO:0000256" key="8">
    <source>
        <dbReference type="HAMAP-Rule" id="MF_03183"/>
    </source>
</evidence>
<proteinExistence type="inferred from homology"/>
<comment type="caution">
    <text evidence="8">Lacks conserved residue(s) required for the propagation of feature annotation.</text>
</comment>
<dbReference type="InterPro" id="IPR003265">
    <property type="entry name" value="HhH-GPD_domain"/>
</dbReference>
<organism evidence="10 11">
    <name type="scientific">[Candida] arabinofermentans NRRL YB-2248</name>
    <dbReference type="NCBI Taxonomy" id="983967"/>
    <lineage>
        <taxon>Eukaryota</taxon>
        <taxon>Fungi</taxon>
        <taxon>Dikarya</taxon>
        <taxon>Ascomycota</taxon>
        <taxon>Saccharomycotina</taxon>
        <taxon>Pichiomycetes</taxon>
        <taxon>Pichiales</taxon>
        <taxon>Pichiaceae</taxon>
        <taxon>Ogataea</taxon>
        <taxon>Ogataea/Candida clade</taxon>
    </lineage>
</organism>
<dbReference type="EC" id="4.2.99.18" evidence="8"/>
<dbReference type="InterPro" id="IPR023170">
    <property type="entry name" value="HhH_base_excis_C"/>
</dbReference>
<dbReference type="GO" id="GO:0005634">
    <property type="term" value="C:nucleus"/>
    <property type="evidence" value="ECO:0007669"/>
    <property type="project" value="UniProtKB-SubCell"/>
</dbReference>
<dbReference type="PANTHER" id="PTHR43286:SF1">
    <property type="entry name" value="ENDONUCLEASE III-LIKE PROTEIN 1"/>
    <property type="match status" value="1"/>
</dbReference>
<comment type="subcellular location">
    <subcellularLocation>
        <location evidence="8">Nucleus</location>
    </subcellularLocation>
    <subcellularLocation>
        <location evidence="8">Mitochondrion</location>
    </subcellularLocation>
</comment>
<evidence type="ECO:0000256" key="6">
    <source>
        <dbReference type="ARBA" id="ARBA00023295"/>
    </source>
</evidence>
<evidence type="ECO:0000313" key="11">
    <source>
        <dbReference type="Proteomes" id="UP000094801"/>
    </source>
</evidence>
<name>A0A1E4SVP7_9ASCO</name>
<evidence type="ECO:0000259" key="9">
    <source>
        <dbReference type="SMART" id="SM00478"/>
    </source>
</evidence>
<keyword evidence="6 8" id="KW-0326">Glycosidase</keyword>
<keyword evidence="11" id="KW-1185">Reference proteome</keyword>
<keyword evidence="8" id="KW-0496">Mitochondrion</keyword>
<dbReference type="FunFam" id="1.10.340.30:FF:000001">
    <property type="entry name" value="Endonuclease III"/>
    <property type="match status" value="1"/>
</dbReference>
<dbReference type="CDD" id="cd00056">
    <property type="entry name" value="ENDO3c"/>
    <property type="match status" value="1"/>
</dbReference>
<dbReference type="GO" id="GO:0006285">
    <property type="term" value="P:base-excision repair, AP site formation"/>
    <property type="evidence" value="ECO:0007669"/>
    <property type="project" value="UniProtKB-UniRule"/>
</dbReference>
<dbReference type="Gene3D" id="1.10.1670.10">
    <property type="entry name" value="Helix-hairpin-Helix base-excision DNA repair enzymes (C-terminal)"/>
    <property type="match status" value="1"/>
</dbReference>
<sequence>MLTILRNSRPRLSRVSFVVSRFNSTEQIDDDNENSITNRREWLCFNKPTDESRSFTISSYNLLSRHYMWSQVYDYLPAKSIDWDNRFELINKNMKDLAEISDIMCFQEMEYKVYNDYWKDYLLERNFTSQIKMKRSPNYWTKNPTMMDGVSIFVNQDKFKVINYEKIDYADNIFNNPMLFEQTEDLKNRLCNRNTVAVVVTLQHLITKELIFLSNTHLYWSPKHPDVKLLQTYALTKAIKNSIQRYYKIDSDLEMNEFLIKNNVNIFMVGDFNSVPDSLVYKFLTKGEIDLSNEPEFNQDYGKTIPKTILKNDLGEFNSPYRSPFESHLFDKTTYTRNFKQIIDYIWFNKSNKNLKLISALGDLDKSYLDRYLGFPNEEFPKNELAGFIKHEEQEYDFTTQTQTPSPSPPRKKVKMEVKIEESDLLNDSNVKIKRKVKQKQKQKPKQQVNLPTTVPDTFWKVYPLIKKMRSNIISPVDTMGCATSTTQITGLTKGVNYRFQTLISLMMSSQTKDEVNHATLLKLHEFCQNELGFTNDGLCIDAILKINDLDLDNVIKSVGFHNRKTQYIKKAAIMLKEKFNSDIPKDINSIMELPGVGPKMGYLLLQIAWGITTGIGVDVHVDRICRMFKWVRGPGGGGPEYTRKCLESMFSKPEDKYLWNELNPVLVGFGQVVCTPVRPRCDLCLVSRTGLCPGVDKPLVRKSDSDRLKGVSDWWCIGKSRGDLNLLVKDIEDLY</sequence>
<keyword evidence="5 8" id="KW-0456">Lyase</keyword>
<feature type="domain" description="HhH-GPD" evidence="9">
    <location>
        <begin position="508"/>
        <end position="673"/>
    </location>
</feature>
<evidence type="ECO:0000256" key="2">
    <source>
        <dbReference type="ARBA" id="ARBA00022763"/>
    </source>
</evidence>